<dbReference type="SUPFAM" id="SSF57535">
    <property type="entry name" value="Complement control module/SCR domain"/>
    <property type="match status" value="2"/>
</dbReference>
<dbReference type="SMART" id="SM00032">
    <property type="entry name" value="CCP"/>
    <property type="match status" value="2"/>
</dbReference>
<comment type="caution">
    <text evidence="5">Lacks conserved residue(s) required for the propagation of feature annotation.</text>
</comment>
<dbReference type="PANTHER" id="PTHR45785:SF2">
    <property type="entry name" value="COMPLEMENT FACTOR H-RELATED"/>
    <property type="match status" value="1"/>
</dbReference>
<dbReference type="Pfam" id="PF00084">
    <property type="entry name" value="Sushi"/>
    <property type="match status" value="2"/>
</dbReference>
<dbReference type="AlphaFoldDB" id="A0A3B5QTC1"/>
<evidence type="ECO:0000259" key="6">
    <source>
        <dbReference type="PROSITE" id="PS50923"/>
    </source>
</evidence>
<organism evidence="7 8">
    <name type="scientific">Xiphophorus maculatus</name>
    <name type="common">Southern platyfish</name>
    <name type="synonym">Platypoecilus maculatus</name>
    <dbReference type="NCBI Taxonomy" id="8083"/>
    <lineage>
        <taxon>Eukaryota</taxon>
        <taxon>Metazoa</taxon>
        <taxon>Chordata</taxon>
        <taxon>Craniata</taxon>
        <taxon>Vertebrata</taxon>
        <taxon>Euteleostomi</taxon>
        <taxon>Actinopterygii</taxon>
        <taxon>Neopterygii</taxon>
        <taxon>Teleostei</taxon>
        <taxon>Neoteleostei</taxon>
        <taxon>Acanthomorphata</taxon>
        <taxon>Ovalentaria</taxon>
        <taxon>Atherinomorphae</taxon>
        <taxon>Cyprinodontiformes</taxon>
        <taxon>Poeciliidae</taxon>
        <taxon>Poeciliinae</taxon>
        <taxon>Xiphophorus</taxon>
    </lineage>
</organism>
<dbReference type="CDD" id="cd00033">
    <property type="entry name" value="CCP"/>
    <property type="match status" value="1"/>
</dbReference>
<reference evidence="8" key="1">
    <citation type="submission" date="2012-01" db="EMBL/GenBank/DDBJ databases">
        <authorList>
            <person name="Walter R."/>
            <person name="Schartl M."/>
            <person name="Warren W."/>
        </authorList>
    </citation>
    <scope>NUCLEOTIDE SEQUENCE [LARGE SCALE GENOMIC DNA]</scope>
    <source>
        <strain evidence="8">JP 163 A</strain>
    </source>
</reference>
<comment type="subcellular location">
    <subcellularLocation>
        <location evidence="1">Virion</location>
    </subcellularLocation>
</comment>
<reference evidence="7" key="4">
    <citation type="submission" date="2025-09" db="UniProtKB">
        <authorList>
            <consortium name="Ensembl"/>
        </authorList>
    </citation>
    <scope>IDENTIFICATION</scope>
    <source>
        <strain evidence="7">JP 163 A</strain>
    </source>
</reference>
<feature type="domain" description="Sushi" evidence="6">
    <location>
        <begin position="79"/>
        <end position="133"/>
    </location>
</feature>
<name>A0A3B5QTC1_XIPMA</name>
<evidence type="ECO:0000256" key="2">
    <source>
        <dbReference type="ARBA" id="ARBA00022659"/>
    </source>
</evidence>
<keyword evidence="3" id="KW-0732">Signal</keyword>
<dbReference type="STRING" id="8083.ENSXMAP00000034569"/>
<evidence type="ECO:0000256" key="1">
    <source>
        <dbReference type="ARBA" id="ARBA00004328"/>
    </source>
</evidence>
<dbReference type="InterPro" id="IPR051503">
    <property type="entry name" value="ComplSys_Reg/VirEntry_Med"/>
</dbReference>
<reference evidence="8" key="2">
    <citation type="journal article" date="2013" name="Nat. Genet.">
        <title>The genome of the platyfish, Xiphophorus maculatus, provides insights into evolutionary adaptation and several complex traits.</title>
        <authorList>
            <person name="Schartl M."/>
            <person name="Walter R.B."/>
            <person name="Shen Y."/>
            <person name="Garcia T."/>
            <person name="Catchen J."/>
            <person name="Amores A."/>
            <person name="Braasch I."/>
            <person name="Chalopin D."/>
            <person name="Volff J.N."/>
            <person name="Lesch K.P."/>
            <person name="Bisazza A."/>
            <person name="Minx P."/>
            <person name="Hillier L."/>
            <person name="Wilson R.K."/>
            <person name="Fuerstenberg S."/>
            <person name="Boore J."/>
            <person name="Searle S."/>
            <person name="Postlethwait J.H."/>
            <person name="Warren W.C."/>
        </authorList>
    </citation>
    <scope>NUCLEOTIDE SEQUENCE [LARGE SCALE GENOMIC DNA]</scope>
    <source>
        <strain evidence="8">JP 163 A</strain>
    </source>
</reference>
<accession>A0A3B5QTC1</accession>
<keyword evidence="8" id="KW-1185">Reference proteome</keyword>
<protein>
    <recommendedName>
        <fullName evidence="6">Sushi domain-containing protein</fullName>
    </recommendedName>
</protein>
<dbReference type="Ensembl" id="ENSXMAT00000036757.1">
    <property type="protein sequence ID" value="ENSXMAP00000034569.1"/>
    <property type="gene ID" value="ENSXMAG00000022747.1"/>
</dbReference>
<evidence type="ECO:0000313" key="8">
    <source>
        <dbReference type="Proteomes" id="UP000002852"/>
    </source>
</evidence>
<dbReference type="InterPro" id="IPR000436">
    <property type="entry name" value="Sushi_SCR_CCP_dom"/>
</dbReference>
<dbReference type="GeneTree" id="ENSGT00940000177007"/>
<dbReference type="PANTHER" id="PTHR45785">
    <property type="entry name" value="COMPLEMENT FACTOR H-RELATED"/>
    <property type="match status" value="1"/>
</dbReference>
<evidence type="ECO:0000256" key="4">
    <source>
        <dbReference type="ARBA" id="ARBA00023157"/>
    </source>
</evidence>
<reference evidence="7" key="3">
    <citation type="submission" date="2025-08" db="UniProtKB">
        <authorList>
            <consortium name="Ensembl"/>
        </authorList>
    </citation>
    <scope>IDENTIFICATION</scope>
    <source>
        <strain evidence="7">JP 163 A</strain>
    </source>
</reference>
<dbReference type="InParanoid" id="A0A3B5QTC1"/>
<keyword evidence="2 5" id="KW-0768">Sushi</keyword>
<dbReference type="InterPro" id="IPR035976">
    <property type="entry name" value="Sushi/SCR/CCP_sf"/>
</dbReference>
<sequence>MEPPSGSIRCSNGIWLPPLVCESESVRCLIIIQEPKEVYGPNSLVEYQCGNGYTTGQANDRGTITCQNGTWTEAQPCIDNCGEIPHVPNGLPEPQEQQRSLKYTCQNFYKLVGPDTVVCHRGGTWSEVPTCKDVKKSVFFFFFFAEDFCFLDTTKYSDLTNSGNTFIRNGDTEYPRCVDKWMFKRSAVVRCIDGNLTVSICKYQCLWL</sequence>
<dbReference type="Proteomes" id="UP000002852">
    <property type="component" value="Unassembled WGS sequence"/>
</dbReference>
<evidence type="ECO:0000256" key="5">
    <source>
        <dbReference type="PROSITE-ProRule" id="PRU00302"/>
    </source>
</evidence>
<proteinExistence type="predicted"/>
<dbReference type="Gene3D" id="2.10.70.10">
    <property type="entry name" value="Complement Module, domain 1"/>
    <property type="match status" value="2"/>
</dbReference>
<keyword evidence="4" id="KW-1015">Disulfide bond</keyword>
<dbReference type="PROSITE" id="PS50923">
    <property type="entry name" value="SUSHI"/>
    <property type="match status" value="1"/>
</dbReference>
<evidence type="ECO:0000256" key="3">
    <source>
        <dbReference type="ARBA" id="ARBA00022729"/>
    </source>
</evidence>
<evidence type="ECO:0000313" key="7">
    <source>
        <dbReference type="Ensembl" id="ENSXMAP00000034569.1"/>
    </source>
</evidence>